<keyword evidence="5" id="KW-0289">Folate biosynthesis</keyword>
<dbReference type="InterPro" id="IPR018300">
    <property type="entry name" value="Aminotrans_IV_CS"/>
</dbReference>
<dbReference type="Gene3D" id="3.30.470.10">
    <property type="match status" value="1"/>
</dbReference>
<evidence type="ECO:0000256" key="6">
    <source>
        <dbReference type="ARBA" id="ARBA00023239"/>
    </source>
</evidence>
<dbReference type="PANTHER" id="PTHR42743">
    <property type="entry name" value="AMINO-ACID AMINOTRANSFERASE"/>
    <property type="match status" value="1"/>
</dbReference>
<evidence type="ECO:0000256" key="3">
    <source>
        <dbReference type="ARBA" id="ARBA00011738"/>
    </source>
</evidence>
<evidence type="ECO:0000256" key="11">
    <source>
        <dbReference type="RuleBase" id="RU004516"/>
    </source>
</evidence>
<dbReference type="InterPro" id="IPR017824">
    <property type="entry name" value="Aminodeoxychorismate_lyase_IV"/>
</dbReference>
<dbReference type="InterPro" id="IPR050571">
    <property type="entry name" value="Class-IV_PLP-Dep_Aminotrnsfr"/>
</dbReference>
<comment type="cofactor">
    <cofactor evidence="1 11">
        <name>pyridoxal 5'-phosphate</name>
        <dbReference type="ChEBI" id="CHEBI:597326"/>
    </cofactor>
</comment>
<dbReference type="GO" id="GO:0008652">
    <property type="term" value="P:amino acid biosynthetic process"/>
    <property type="evidence" value="ECO:0007669"/>
    <property type="project" value="UniProtKB-ARBA"/>
</dbReference>
<dbReference type="EC" id="4.1.3.38" evidence="8"/>
<comment type="catalytic activity">
    <reaction evidence="9">
        <text>4-amino-4-deoxychorismate = 4-aminobenzoate + pyruvate + H(+)</text>
        <dbReference type="Rhea" id="RHEA:16201"/>
        <dbReference type="ChEBI" id="CHEBI:15361"/>
        <dbReference type="ChEBI" id="CHEBI:15378"/>
        <dbReference type="ChEBI" id="CHEBI:17836"/>
        <dbReference type="ChEBI" id="CHEBI:58406"/>
        <dbReference type="EC" id="4.1.3.38"/>
    </reaction>
</comment>
<organism evidence="12 13">
    <name type="scientific">Salibacterium salarium</name>
    <dbReference type="NCBI Taxonomy" id="284579"/>
    <lineage>
        <taxon>Bacteria</taxon>
        <taxon>Bacillati</taxon>
        <taxon>Bacillota</taxon>
        <taxon>Bacilli</taxon>
        <taxon>Bacillales</taxon>
        <taxon>Bacillaceae</taxon>
    </lineage>
</organism>
<dbReference type="EMBL" id="RBVX01000044">
    <property type="protein sequence ID" value="RSL30057.1"/>
    <property type="molecule type" value="Genomic_DNA"/>
</dbReference>
<evidence type="ECO:0000256" key="9">
    <source>
        <dbReference type="ARBA" id="ARBA00049529"/>
    </source>
</evidence>
<dbReference type="NCBIfam" id="NF005800">
    <property type="entry name" value="PRK07650.1"/>
    <property type="match status" value="1"/>
</dbReference>
<dbReference type="PANTHER" id="PTHR42743:SF11">
    <property type="entry name" value="AMINODEOXYCHORISMATE LYASE"/>
    <property type="match status" value="1"/>
</dbReference>
<comment type="similarity">
    <text evidence="2 10">Belongs to the class-IV pyridoxal-phosphate-dependent aminotransferase family.</text>
</comment>
<sequence>MYVYINGNIQEAGNARLSIFEHGFMYGLGLFETFRVYDGHPFLLDEHFKRMENGLKWMNIVWEYDRNHVLAQVQMLLEANGWNNAYVRYNISAGEDNLGLSTEPYRSPTILIYMKPMPEAKAKLEAEKKGTFLTIPRNTPESAVRLKSHHYLNNVLGKREIGNDSEKEGIFLTADGYIAEGIVSNLFWIKGSILYTPSLETGILNGVTRSFVIELAEKHGMDVREDLFTPAHLYEAEEVFVTNSIQEIVRLTAVDEHFWNRKKYRSMIDVFQQEYARYRHTLFCLDDMF</sequence>
<evidence type="ECO:0000313" key="13">
    <source>
        <dbReference type="Proteomes" id="UP000275076"/>
    </source>
</evidence>
<comment type="pathway">
    <text evidence="7">Cofactor biosynthesis; tetrahydrofolate biosynthesis; 4-aminobenzoate from chorismate: step 2/2.</text>
</comment>
<evidence type="ECO:0000256" key="1">
    <source>
        <dbReference type="ARBA" id="ARBA00001933"/>
    </source>
</evidence>
<dbReference type="InterPro" id="IPR036038">
    <property type="entry name" value="Aminotransferase-like"/>
</dbReference>
<evidence type="ECO:0000256" key="5">
    <source>
        <dbReference type="ARBA" id="ARBA00022909"/>
    </source>
</evidence>
<gene>
    <name evidence="12" type="primary">pabC</name>
    <name evidence="12" type="ORF">D7Z54_28130</name>
</gene>
<dbReference type="InterPro" id="IPR001544">
    <property type="entry name" value="Aminotrans_IV"/>
</dbReference>
<dbReference type="RefSeq" id="WP_125561403.1">
    <property type="nucleotide sequence ID" value="NZ_RBVX01000044.1"/>
</dbReference>
<dbReference type="Gene3D" id="3.20.10.10">
    <property type="entry name" value="D-amino Acid Aminotransferase, subunit A, domain 2"/>
    <property type="match status" value="1"/>
</dbReference>
<dbReference type="OrthoDB" id="9805628at2"/>
<name>A0A3R9P349_9BACI</name>
<accession>A0A3R9P349</accession>
<comment type="subunit">
    <text evidence="3">Homodimer.</text>
</comment>
<dbReference type="GO" id="GO:0030170">
    <property type="term" value="F:pyridoxal phosphate binding"/>
    <property type="evidence" value="ECO:0007669"/>
    <property type="project" value="InterPro"/>
</dbReference>
<keyword evidence="6 12" id="KW-0456">Lyase</keyword>
<dbReference type="GO" id="GO:0046656">
    <property type="term" value="P:folic acid biosynthetic process"/>
    <property type="evidence" value="ECO:0007669"/>
    <property type="project" value="UniProtKB-KW"/>
</dbReference>
<dbReference type="AlphaFoldDB" id="A0A3R9P349"/>
<proteinExistence type="inferred from homology"/>
<dbReference type="GO" id="GO:0008696">
    <property type="term" value="F:4-amino-4-deoxychorismate lyase activity"/>
    <property type="evidence" value="ECO:0007669"/>
    <property type="project" value="UniProtKB-EC"/>
</dbReference>
<reference evidence="12 13" key="1">
    <citation type="submission" date="2018-10" db="EMBL/GenBank/DDBJ databases">
        <title>Draft genome sequence of Bacillus salarius IM0101, isolated from a hypersaline soil in Inner Mongolia, China.</title>
        <authorList>
            <person name="Yamprayoonswat W."/>
            <person name="Boonvisut S."/>
            <person name="Jumpathong W."/>
            <person name="Sittihan S."/>
            <person name="Ruangsuj P."/>
            <person name="Wanthongcharoen S."/>
            <person name="Thongpramul N."/>
            <person name="Pimmason S."/>
            <person name="Yu B."/>
            <person name="Yasawong M."/>
        </authorList>
    </citation>
    <scope>NUCLEOTIDE SEQUENCE [LARGE SCALE GENOMIC DNA]</scope>
    <source>
        <strain evidence="12 13">IM0101</strain>
    </source>
</reference>
<dbReference type="PROSITE" id="PS00770">
    <property type="entry name" value="AA_TRANSFER_CLASS_4"/>
    <property type="match status" value="1"/>
</dbReference>
<dbReference type="FunFam" id="3.20.10.10:FF:000002">
    <property type="entry name" value="D-alanine aminotransferase"/>
    <property type="match status" value="1"/>
</dbReference>
<evidence type="ECO:0000256" key="10">
    <source>
        <dbReference type="RuleBase" id="RU004106"/>
    </source>
</evidence>
<dbReference type="Pfam" id="PF01063">
    <property type="entry name" value="Aminotran_4"/>
    <property type="match status" value="1"/>
</dbReference>
<comment type="caution">
    <text evidence="12">The sequence shown here is derived from an EMBL/GenBank/DDBJ whole genome shotgun (WGS) entry which is preliminary data.</text>
</comment>
<evidence type="ECO:0000313" key="12">
    <source>
        <dbReference type="EMBL" id="RSL30057.1"/>
    </source>
</evidence>
<dbReference type="SUPFAM" id="SSF56752">
    <property type="entry name" value="D-aminoacid aminotransferase-like PLP-dependent enzymes"/>
    <property type="match status" value="1"/>
</dbReference>
<dbReference type="InterPro" id="IPR043131">
    <property type="entry name" value="BCAT-like_N"/>
</dbReference>
<dbReference type="CDD" id="cd01559">
    <property type="entry name" value="ADCL_like"/>
    <property type="match status" value="1"/>
</dbReference>
<protein>
    <recommendedName>
        <fullName evidence="8">aminodeoxychorismate lyase</fullName>
        <ecNumber evidence="8">4.1.3.38</ecNumber>
    </recommendedName>
</protein>
<dbReference type="GO" id="GO:0005829">
    <property type="term" value="C:cytosol"/>
    <property type="evidence" value="ECO:0007669"/>
    <property type="project" value="TreeGrafter"/>
</dbReference>
<dbReference type="InterPro" id="IPR043132">
    <property type="entry name" value="BCAT-like_C"/>
</dbReference>
<evidence type="ECO:0000256" key="2">
    <source>
        <dbReference type="ARBA" id="ARBA00009320"/>
    </source>
</evidence>
<keyword evidence="4 11" id="KW-0663">Pyridoxal phosphate</keyword>
<evidence type="ECO:0000256" key="4">
    <source>
        <dbReference type="ARBA" id="ARBA00022898"/>
    </source>
</evidence>
<evidence type="ECO:0000256" key="7">
    <source>
        <dbReference type="ARBA" id="ARBA00035633"/>
    </source>
</evidence>
<evidence type="ECO:0000256" key="8">
    <source>
        <dbReference type="ARBA" id="ARBA00035676"/>
    </source>
</evidence>
<keyword evidence="13" id="KW-1185">Reference proteome</keyword>
<dbReference type="Proteomes" id="UP000275076">
    <property type="component" value="Unassembled WGS sequence"/>
</dbReference>